<feature type="compositionally biased region" description="Basic and acidic residues" evidence="2">
    <location>
        <begin position="116"/>
        <end position="130"/>
    </location>
</feature>
<gene>
    <name evidence="3" type="ORF">ARMSODRAFT_1087346</name>
</gene>
<sequence length="757" mass="85746">MSWLDSTLNTLRRITTEIMASDDHSSPNSALIKVQDAGMSLHYHDNESDDNRSRIETVGDLAVDGREIVVDDDESRALASQSHQAMKRDILEEDEERRNADREKLKQVTQARRKSERLERERDDALRESARSQVILDHQASEISSLRNLAKTLKDTRLEDMAEMKHLYKQNKALEQDLQIVSAKLLHEQEQRQADRRLLATRAKELHETEIFLTKADQFSGAEVKAMVQGLNTEILQLAADIIDVLQIEDSAMEVDGDQWLTGQHLIHGRMVQLLQTRDDPDMHATVVQAALHGVLTRLCRQFISEWSQRSSADDDLHDIYRDIRKKYTNNHAVAGRWRSMTRESSKYSVVSETEENFYSRVTEAVLNVLCIAGWSPADAKGTLMQTFGKRVSAIVKAAMKLDRAMGEGITSQDLVVYTAHFDDHFDSNTMVDAYGNQKEDGDVVACTCELGLKVSGWFFSIFDLKYLIWMNAEEPAYIQFGTIRDNDPALGIHGGRLTLLGSIVAGFFEPSLRDTIQAIDHQCSMSPKNITAVFLAGGFAASNFLYSKLQAHLQPLDIQLSRPDSHVNKAVADGAVSYYIDHAVNARMSRNNLGGKEFTSYEESMSEHRRRSDKAYVAANGELSLGDQFDAILPKGILVSETTEFRRTYHLYSETLEDLTSISDDIICYRGLKTDPRWMDADEAMYEVLCTVTANTQQATKTLKPQHRPDGRTFYKLDYDVVLLFGLTELQAYVSWKHKGKEKRQDHSVSFQLILT</sequence>
<feature type="region of interest" description="Disordered" evidence="2">
    <location>
        <begin position="74"/>
        <end position="130"/>
    </location>
</feature>
<keyword evidence="1" id="KW-0175">Coiled coil</keyword>
<proteinExistence type="predicted"/>
<reference evidence="4" key="1">
    <citation type="journal article" date="2017" name="Nat. Ecol. Evol.">
        <title>Genome expansion and lineage-specific genetic innovations in the forest pathogenic fungi Armillaria.</title>
        <authorList>
            <person name="Sipos G."/>
            <person name="Prasanna A.N."/>
            <person name="Walter M.C."/>
            <person name="O'Connor E."/>
            <person name="Balint B."/>
            <person name="Krizsan K."/>
            <person name="Kiss B."/>
            <person name="Hess J."/>
            <person name="Varga T."/>
            <person name="Slot J."/>
            <person name="Riley R."/>
            <person name="Boka B."/>
            <person name="Rigling D."/>
            <person name="Barry K."/>
            <person name="Lee J."/>
            <person name="Mihaltcheva S."/>
            <person name="LaButti K."/>
            <person name="Lipzen A."/>
            <person name="Waldron R."/>
            <person name="Moloney N.M."/>
            <person name="Sperisen C."/>
            <person name="Kredics L."/>
            <person name="Vagvoelgyi C."/>
            <person name="Patrignani A."/>
            <person name="Fitzpatrick D."/>
            <person name="Nagy I."/>
            <person name="Doyle S."/>
            <person name="Anderson J.B."/>
            <person name="Grigoriev I.V."/>
            <person name="Gueldener U."/>
            <person name="Muensterkoetter M."/>
            <person name="Nagy L.G."/>
        </authorList>
    </citation>
    <scope>NUCLEOTIDE SEQUENCE [LARGE SCALE GENOMIC DNA]</scope>
    <source>
        <strain evidence="4">28-4</strain>
    </source>
</reference>
<evidence type="ECO:0000256" key="2">
    <source>
        <dbReference type="SAM" id="MobiDB-lite"/>
    </source>
</evidence>
<dbReference type="PANTHER" id="PTHR14187">
    <property type="entry name" value="ALPHA KINASE/ELONGATION FACTOR 2 KINASE"/>
    <property type="match status" value="1"/>
</dbReference>
<evidence type="ECO:0000313" key="4">
    <source>
        <dbReference type="Proteomes" id="UP000218334"/>
    </source>
</evidence>
<feature type="coiled-coil region" evidence="1">
    <location>
        <begin position="164"/>
        <end position="191"/>
    </location>
</feature>
<protein>
    <recommendedName>
        <fullName evidence="5">Actin-like ATPase domain-containing protein</fullName>
    </recommendedName>
</protein>
<dbReference type="Proteomes" id="UP000218334">
    <property type="component" value="Unassembled WGS sequence"/>
</dbReference>
<dbReference type="STRING" id="1076256.A0A2H3BQN0"/>
<evidence type="ECO:0008006" key="5">
    <source>
        <dbReference type="Google" id="ProtNLM"/>
    </source>
</evidence>
<evidence type="ECO:0000313" key="3">
    <source>
        <dbReference type="EMBL" id="PBK65386.1"/>
    </source>
</evidence>
<dbReference type="AlphaFoldDB" id="A0A2H3BQN0"/>
<dbReference type="EMBL" id="KZ293445">
    <property type="protein sequence ID" value="PBK65386.1"/>
    <property type="molecule type" value="Genomic_DNA"/>
</dbReference>
<feature type="compositionally biased region" description="Basic and acidic residues" evidence="2">
    <location>
        <begin position="86"/>
        <end position="106"/>
    </location>
</feature>
<accession>A0A2H3BQN0</accession>
<organism evidence="3 4">
    <name type="scientific">Armillaria solidipes</name>
    <dbReference type="NCBI Taxonomy" id="1076256"/>
    <lineage>
        <taxon>Eukaryota</taxon>
        <taxon>Fungi</taxon>
        <taxon>Dikarya</taxon>
        <taxon>Basidiomycota</taxon>
        <taxon>Agaricomycotina</taxon>
        <taxon>Agaricomycetes</taxon>
        <taxon>Agaricomycetidae</taxon>
        <taxon>Agaricales</taxon>
        <taxon>Marasmiineae</taxon>
        <taxon>Physalacriaceae</taxon>
        <taxon>Armillaria</taxon>
    </lineage>
</organism>
<evidence type="ECO:0000256" key="1">
    <source>
        <dbReference type="SAM" id="Coils"/>
    </source>
</evidence>
<dbReference type="PANTHER" id="PTHR14187:SF5">
    <property type="entry name" value="HEAT SHOCK 70 KDA PROTEIN 12A"/>
    <property type="match status" value="1"/>
</dbReference>
<keyword evidence="4" id="KW-1185">Reference proteome</keyword>
<name>A0A2H3BQN0_9AGAR</name>